<reference evidence="3" key="1">
    <citation type="journal article" date="2017" name="Nat. Ecol. Evol.">
        <title>Genome expansion and lineage-specific genetic innovations in the forest pathogenic fungi Armillaria.</title>
        <authorList>
            <person name="Sipos G."/>
            <person name="Prasanna A.N."/>
            <person name="Walter M.C."/>
            <person name="O'Connor E."/>
            <person name="Balint B."/>
            <person name="Krizsan K."/>
            <person name="Kiss B."/>
            <person name="Hess J."/>
            <person name="Varga T."/>
            <person name="Slot J."/>
            <person name="Riley R."/>
            <person name="Boka B."/>
            <person name="Rigling D."/>
            <person name="Barry K."/>
            <person name="Lee J."/>
            <person name="Mihaltcheva S."/>
            <person name="LaButti K."/>
            <person name="Lipzen A."/>
            <person name="Waldron R."/>
            <person name="Moloney N.M."/>
            <person name="Sperisen C."/>
            <person name="Kredics L."/>
            <person name="Vagvoelgyi C."/>
            <person name="Patrignani A."/>
            <person name="Fitzpatrick D."/>
            <person name="Nagy I."/>
            <person name="Doyle S."/>
            <person name="Anderson J.B."/>
            <person name="Grigoriev I.V."/>
            <person name="Gueldener U."/>
            <person name="Muensterkoetter M."/>
            <person name="Nagy L.G."/>
        </authorList>
    </citation>
    <scope>NUCLEOTIDE SEQUENCE [LARGE SCALE GENOMIC DNA]</scope>
    <source>
        <strain evidence="3">28-4</strain>
    </source>
</reference>
<feature type="region of interest" description="Disordered" evidence="1">
    <location>
        <begin position="1"/>
        <end position="34"/>
    </location>
</feature>
<feature type="compositionally biased region" description="Acidic residues" evidence="1">
    <location>
        <begin position="23"/>
        <end position="34"/>
    </location>
</feature>
<dbReference type="EMBL" id="KZ293489">
    <property type="protein sequence ID" value="PBK60270.1"/>
    <property type="molecule type" value="Genomic_DNA"/>
</dbReference>
<feature type="compositionally biased region" description="Polar residues" evidence="1">
    <location>
        <begin position="436"/>
        <end position="450"/>
    </location>
</feature>
<evidence type="ECO:0000313" key="2">
    <source>
        <dbReference type="EMBL" id="PBK60270.1"/>
    </source>
</evidence>
<accession>A0A2H3ARN0</accession>
<gene>
    <name evidence="2" type="ORF">ARMSODRAFT_982387</name>
</gene>
<keyword evidence="3" id="KW-1185">Reference proteome</keyword>
<proteinExistence type="predicted"/>
<organism evidence="2 3">
    <name type="scientific">Armillaria solidipes</name>
    <dbReference type="NCBI Taxonomy" id="1076256"/>
    <lineage>
        <taxon>Eukaryota</taxon>
        <taxon>Fungi</taxon>
        <taxon>Dikarya</taxon>
        <taxon>Basidiomycota</taxon>
        <taxon>Agaricomycotina</taxon>
        <taxon>Agaricomycetes</taxon>
        <taxon>Agaricomycetidae</taxon>
        <taxon>Agaricales</taxon>
        <taxon>Marasmiineae</taxon>
        <taxon>Physalacriaceae</taxon>
        <taxon>Armillaria</taxon>
    </lineage>
</organism>
<protein>
    <submittedName>
        <fullName evidence="2">Uncharacterized protein</fullName>
    </submittedName>
</protein>
<dbReference type="Proteomes" id="UP000218334">
    <property type="component" value="Unassembled WGS sequence"/>
</dbReference>
<feature type="region of interest" description="Disordered" evidence="1">
    <location>
        <begin position="422"/>
        <end position="475"/>
    </location>
</feature>
<feature type="compositionally biased region" description="Polar residues" evidence="1">
    <location>
        <begin position="367"/>
        <end position="377"/>
    </location>
</feature>
<dbReference type="AlphaFoldDB" id="A0A2H3ARN0"/>
<feature type="region of interest" description="Disordered" evidence="1">
    <location>
        <begin position="357"/>
        <end position="399"/>
    </location>
</feature>
<evidence type="ECO:0000313" key="3">
    <source>
        <dbReference type="Proteomes" id="UP000218334"/>
    </source>
</evidence>
<feature type="compositionally biased region" description="Polar residues" evidence="1">
    <location>
        <begin position="387"/>
        <end position="399"/>
    </location>
</feature>
<evidence type="ECO:0000256" key="1">
    <source>
        <dbReference type="SAM" id="MobiDB-lite"/>
    </source>
</evidence>
<sequence>MGRRPIHPDNLANHPASTKEPYGSDEDDSDDEDDDELWHVKWDHLNPLPKNTPAYKIKECEHFLKWEDQSGRLPPGLRSTNATGQVERHNGFCGMIGPGFLYITKHNMVLVNAKAVNAARVLDSGRAYRRPSGNEQRPNPRGFSMNLRELRGMVGCVVSNPKNNNHGAGLPTTCTPVDIAHPRELGWTHPIREPNVEITALSNVLERMEWDGHGRDLTEDNVIRHLAYNGITQDMISSAYPYGITFIDHGLSTDSVHADFYSDIDIHRHVLLGAYGIPPTIDAHHGWWYPDTSDLECIRVLRHVQEYDLPERRPTIGNVKKAEHAESSETSSTCTLYNWFHIGEHYIYEWLAARPPPTDDEAGPVSHLSSPRSPPKSSQDDDMEMTQPANESTMASGSDTTPAIELHRQDGLVAVATVHMDGSMDTGTGNPVIADVNSQTVIDETSGNQSTEHKSHEDTPGKPDEDMLPTDGAAT</sequence>
<feature type="compositionally biased region" description="Basic and acidic residues" evidence="1">
    <location>
        <begin position="451"/>
        <end position="465"/>
    </location>
</feature>
<name>A0A2H3ARN0_9AGAR</name>